<name>A0ACC5P5D6_9BACT</name>
<sequence length="348" mass="36973">MTIRSLAVAVPLALSFNLALPIRAEEPVQKYFRANDVTPIVKHSSYIVPGGFVIVDWVKGGAEYYDPRSDGKKLSLDLGQKDTESMDKVKSHKETSVDGAFSGIALLLGYKPALKISNASTFDFSGVTFRVSRISDEDIDNLINNDGASKTYMLNTLKVKVDLYIVQAVDYTDSFSLTTSSSIEVGANSSGSVEDCKVPPEKGETKPKTNAPDQAANPPAGGGKAANAPAGGDSKQDKLTKAVADAKTVEQLIPATKTATDAANAGTRTASALPAASLKICRDSGNTTTFKNDVPVPTAMHLVYVTSLNGSLSRRLGAAVTVPMGDPRATTRNGRIHREPTYWSVQYP</sequence>
<accession>A0ACC5P5D6</accession>
<dbReference type="Proteomes" id="UP000569005">
    <property type="component" value="Unassembled WGS sequence"/>
</dbReference>
<evidence type="ECO:0000313" key="1">
    <source>
        <dbReference type="EMBL" id="MBB5342040.1"/>
    </source>
</evidence>
<reference evidence="1" key="1">
    <citation type="submission" date="2020-08" db="EMBL/GenBank/DDBJ databases">
        <title>Genomic Encyclopedia of Type Strains, Phase IV (KMG-V): Genome sequencing to study the core and pangenomes of soil and plant-associated prokaryotes.</title>
        <authorList>
            <person name="Whitman W."/>
        </authorList>
    </citation>
    <scope>NUCLEOTIDE SEQUENCE</scope>
    <source>
        <strain evidence="1">M8UP15</strain>
    </source>
</reference>
<protein>
    <submittedName>
        <fullName evidence="1">Uncharacterized protein</fullName>
    </submittedName>
</protein>
<proteinExistence type="predicted"/>
<comment type="caution">
    <text evidence="1">The sequence shown here is derived from an EMBL/GenBank/DDBJ whole genome shotgun (WGS) entry which is preliminary data.</text>
</comment>
<evidence type="ECO:0000313" key="2">
    <source>
        <dbReference type="Proteomes" id="UP000569005"/>
    </source>
</evidence>
<dbReference type="EMBL" id="JACHEA010000003">
    <property type="protein sequence ID" value="MBB5342040.1"/>
    <property type="molecule type" value="Genomic_DNA"/>
</dbReference>
<organism evidence="1 2">
    <name type="scientific">Tunturiibacter gelidiferens</name>
    <dbReference type="NCBI Taxonomy" id="3069689"/>
    <lineage>
        <taxon>Bacteria</taxon>
        <taxon>Pseudomonadati</taxon>
        <taxon>Acidobacteriota</taxon>
        <taxon>Terriglobia</taxon>
        <taxon>Terriglobales</taxon>
        <taxon>Acidobacteriaceae</taxon>
        <taxon>Tunturiibacter</taxon>
    </lineage>
</organism>
<gene>
    <name evidence="1" type="ORF">HDF13_004429</name>
</gene>
<keyword evidence="2" id="KW-1185">Reference proteome</keyword>